<evidence type="ECO:0000313" key="1">
    <source>
        <dbReference type="EMBL" id="ESP01442.1"/>
    </source>
</evidence>
<gene>
    <name evidence="1" type="ORF">LOTGIDRAFT_157626</name>
</gene>
<dbReference type="AlphaFoldDB" id="V4B5V1"/>
<dbReference type="Proteomes" id="UP000030746">
    <property type="component" value="Unassembled WGS sequence"/>
</dbReference>
<sequence>MRRMKLKYQPQNMIFSELIKRITILFDDFKIKGQIEINGQIYEKGEYKQDMRYSGFNAQTFKINHSKMHDKSDVSDWYFTGEIIFRKNNFRIVKRSKTGSGGNLLKKINEYKGENCYIPSDGYCFIKCVNHFMNKDLIKEFQDFVYSFQKAKRKGVMTVGGIKIFNDRFNTNFQIYNPKDSHFQPRYVNIDLDWVFYLHKEHFCLIRRNNKALGIKEIEDNYDENVWRTCRNDDAITCFAQLKLNVISQPHDDTLFAWDCETYSEKETNKAIPYCCTLVNLEKLRKKLELIKRVFPGLKPTDPIPEEFYNKLMTNIVEIFVGTDCFDQMLRRLGTVDQKH</sequence>
<dbReference type="HOGENOM" id="CLU_056626_0_0_1"/>
<proteinExistence type="predicted"/>
<protein>
    <submittedName>
        <fullName evidence="1">Uncharacterized protein</fullName>
    </submittedName>
</protein>
<accession>V4B5V1</accession>
<keyword evidence="2" id="KW-1185">Reference proteome</keyword>
<dbReference type="RefSeq" id="XP_009048076.1">
    <property type="nucleotide sequence ID" value="XM_009049828.1"/>
</dbReference>
<dbReference type="CTD" id="20237445"/>
<dbReference type="GeneID" id="20237445"/>
<dbReference type="OrthoDB" id="6324656at2759"/>
<reference evidence="1 2" key="1">
    <citation type="journal article" date="2013" name="Nature">
        <title>Insights into bilaterian evolution from three spiralian genomes.</title>
        <authorList>
            <person name="Simakov O."/>
            <person name="Marletaz F."/>
            <person name="Cho S.J."/>
            <person name="Edsinger-Gonzales E."/>
            <person name="Havlak P."/>
            <person name="Hellsten U."/>
            <person name="Kuo D.H."/>
            <person name="Larsson T."/>
            <person name="Lv J."/>
            <person name="Arendt D."/>
            <person name="Savage R."/>
            <person name="Osoegawa K."/>
            <person name="de Jong P."/>
            <person name="Grimwood J."/>
            <person name="Chapman J.A."/>
            <person name="Shapiro H."/>
            <person name="Aerts A."/>
            <person name="Otillar R.P."/>
            <person name="Terry A.Y."/>
            <person name="Boore J.L."/>
            <person name="Grigoriev I.V."/>
            <person name="Lindberg D.R."/>
            <person name="Seaver E.C."/>
            <person name="Weisblat D.A."/>
            <person name="Putnam N.H."/>
            <person name="Rokhsar D.S."/>
        </authorList>
    </citation>
    <scope>NUCLEOTIDE SEQUENCE [LARGE SCALE GENOMIC DNA]</scope>
</reference>
<dbReference type="KEGG" id="lgi:LOTGIDRAFT_157626"/>
<name>V4B5V1_LOTGI</name>
<dbReference type="EMBL" id="KB200521">
    <property type="protein sequence ID" value="ESP01442.1"/>
    <property type="molecule type" value="Genomic_DNA"/>
</dbReference>
<organism evidence="1 2">
    <name type="scientific">Lottia gigantea</name>
    <name type="common">Giant owl limpet</name>
    <dbReference type="NCBI Taxonomy" id="225164"/>
    <lineage>
        <taxon>Eukaryota</taxon>
        <taxon>Metazoa</taxon>
        <taxon>Spiralia</taxon>
        <taxon>Lophotrochozoa</taxon>
        <taxon>Mollusca</taxon>
        <taxon>Gastropoda</taxon>
        <taxon>Patellogastropoda</taxon>
        <taxon>Lottioidea</taxon>
        <taxon>Lottiidae</taxon>
        <taxon>Lottia</taxon>
    </lineage>
</organism>
<evidence type="ECO:0000313" key="2">
    <source>
        <dbReference type="Proteomes" id="UP000030746"/>
    </source>
</evidence>